<dbReference type="InterPro" id="IPR001610">
    <property type="entry name" value="PAC"/>
</dbReference>
<dbReference type="EC" id="2.7.13.3" evidence="3"/>
<dbReference type="GO" id="GO:0000155">
    <property type="term" value="F:phosphorelay sensor kinase activity"/>
    <property type="evidence" value="ECO:0007669"/>
    <property type="project" value="InterPro"/>
</dbReference>
<organism evidence="17 18">
    <name type="scientific">Candidatus Marinarcus aquaticus</name>
    <dbReference type="NCBI Taxonomy" id="2044504"/>
    <lineage>
        <taxon>Bacteria</taxon>
        <taxon>Pseudomonadati</taxon>
        <taxon>Campylobacterota</taxon>
        <taxon>Epsilonproteobacteria</taxon>
        <taxon>Campylobacterales</taxon>
        <taxon>Arcobacteraceae</taxon>
        <taxon>Candidatus Marinarcus</taxon>
    </lineage>
</organism>
<dbReference type="InterPro" id="IPR036890">
    <property type="entry name" value="HATPase_C_sf"/>
</dbReference>
<dbReference type="InterPro" id="IPR029151">
    <property type="entry name" value="Sensor-like_sf"/>
</dbReference>
<comment type="subcellular location">
    <subcellularLocation>
        <location evidence="2">Cell membrane</location>
        <topology evidence="2">Multi-pass membrane protein</topology>
    </subcellularLocation>
</comment>
<dbReference type="GO" id="GO:0005886">
    <property type="term" value="C:plasma membrane"/>
    <property type="evidence" value="ECO:0007669"/>
    <property type="project" value="UniProtKB-SubCell"/>
</dbReference>
<feature type="domain" description="PAS" evidence="15">
    <location>
        <begin position="456"/>
        <end position="526"/>
    </location>
</feature>
<dbReference type="Pfam" id="PF08447">
    <property type="entry name" value="PAS_3"/>
    <property type="match status" value="1"/>
</dbReference>
<keyword evidence="4" id="KW-1003">Cell membrane</keyword>
<comment type="caution">
    <text evidence="17">The sequence shown here is derived from an EMBL/GenBank/DDBJ whole genome shotgun (WGS) entry which is preliminary data.</text>
</comment>
<dbReference type="Pfam" id="PF02518">
    <property type="entry name" value="HATPase_c"/>
    <property type="match status" value="1"/>
</dbReference>
<keyword evidence="10" id="KW-0067">ATP-binding</keyword>
<dbReference type="InterPro" id="IPR003594">
    <property type="entry name" value="HATPase_dom"/>
</dbReference>
<dbReference type="SMART" id="SM00387">
    <property type="entry name" value="HATPase_c"/>
    <property type="match status" value="1"/>
</dbReference>
<keyword evidence="9 17" id="KW-0418">Kinase</keyword>
<keyword evidence="11 13" id="KW-1133">Transmembrane helix</keyword>
<evidence type="ECO:0000256" key="2">
    <source>
        <dbReference type="ARBA" id="ARBA00004651"/>
    </source>
</evidence>
<evidence type="ECO:0000256" key="6">
    <source>
        <dbReference type="ARBA" id="ARBA00022679"/>
    </source>
</evidence>
<dbReference type="InterPro" id="IPR036097">
    <property type="entry name" value="HisK_dim/P_sf"/>
</dbReference>
<dbReference type="EMBL" id="PDKN01000004">
    <property type="protein sequence ID" value="RXJ57532.1"/>
    <property type="molecule type" value="Genomic_DNA"/>
</dbReference>
<evidence type="ECO:0000313" key="18">
    <source>
        <dbReference type="Proteomes" id="UP000290657"/>
    </source>
</evidence>
<dbReference type="NCBIfam" id="TIGR00229">
    <property type="entry name" value="sensory_box"/>
    <property type="match status" value="2"/>
</dbReference>
<dbReference type="InterPro" id="IPR013655">
    <property type="entry name" value="PAS_fold_3"/>
</dbReference>
<evidence type="ECO:0000259" key="14">
    <source>
        <dbReference type="PROSITE" id="PS50109"/>
    </source>
</evidence>
<feature type="domain" description="PAC" evidence="16">
    <location>
        <begin position="400"/>
        <end position="452"/>
    </location>
</feature>
<dbReference type="InterPro" id="IPR003661">
    <property type="entry name" value="HisK_dim/P_dom"/>
</dbReference>
<dbReference type="GO" id="GO:0005524">
    <property type="term" value="F:ATP binding"/>
    <property type="evidence" value="ECO:0007669"/>
    <property type="project" value="UniProtKB-KW"/>
</dbReference>
<dbReference type="SUPFAM" id="SSF47384">
    <property type="entry name" value="Homodimeric domain of signal transducing histidine kinase"/>
    <property type="match status" value="1"/>
</dbReference>
<protein>
    <recommendedName>
        <fullName evidence="3">histidine kinase</fullName>
        <ecNumber evidence="3">2.7.13.3</ecNumber>
    </recommendedName>
</protein>
<dbReference type="PRINTS" id="PR00344">
    <property type="entry name" value="BCTRLSENSOR"/>
</dbReference>
<evidence type="ECO:0000256" key="11">
    <source>
        <dbReference type="ARBA" id="ARBA00022989"/>
    </source>
</evidence>
<dbReference type="SMART" id="SM00388">
    <property type="entry name" value="HisKA"/>
    <property type="match status" value="1"/>
</dbReference>
<keyword evidence="6" id="KW-0808">Transferase</keyword>
<keyword evidence="18" id="KW-1185">Reference proteome</keyword>
<feature type="domain" description="PAS" evidence="15">
    <location>
        <begin position="345"/>
        <end position="397"/>
    </location>
</feature>
<dbReference type="InterPro" id="IPR000700">
    <property type="entry name" value="PAS-assoc_C"/>
</dbReference>
<dbReference type="PROSITE" id="PS50113">
    <property type="entry name" value="PAC"/>
    <property type="match status" value="1"/>
</dbReference>
<evidence type="ECO:0000256" key="8">
    <source>
        <dbReference type="ARBA" id="ARBA00022741"/>
    </source>
</evidence>
<dbReference type="PROSITE" id="PS50109">
    <property type="entry name" value="HIS_KIN"/>
    <property type="match status" value="1"/>
</dbReference>
<gene>
    <name evidence="17" type="ORF">CRV04_06895</name>
</gene>
<keyword evidence="7 13" id="KW-0812">Transmembrane</keyword>
<keyword evidence="5" id="KW-0597">Phosphoprotein</keyword>
<dbReference type="AlphaFoldDB" id="A0A4Q0XPL5"/>
<evidence type="ECO:0000256" key="4">
    <source>
        <dbReference type="ARBA" id="ARBA00022475"/>
    </source>
</evidence>
<comment type="catalytic activity">
    <reaction evidence="1">
        <text>ATP + protein L-histidine = ADP + protein N-phospho-L-histidine.</text>
        <dbReference type="EC" id="2.7.13.3"/>
    </reaction>
</comment>
<dbReference type="Pfam" id="PF00989">
    <property type="entry name" value="PAS"/>
    <property type="match status" value="1"/>
</dbReference>
<feature type="transmembrane region" description="Helical" evidence="13">
    <location>
        <begin position="6"/>
        <end position="28"/>
    </location>
</feature>
<dbReference type="InterPro" id="IPR000014">
    <property type="entry name" value="PAS"/>
</dbReference>
<evidence type="ECO:0000256" key="7">
    <source>
        <dbReference type="ARBA" id="ARBA00022692"/>
    </source>
</evidence>
<feature type="transmembrane region" description="Helical" evidence="13">
    <location>
        <begin position="281"/>
        <end position="301"/>
    </location>
</feature>
<proteinExistence type="predicted"/>
<dbReference type="SMART" id="SM00091">
    <property type="entry name" value="PAS"/>
    <property type="match status" value="2"/>
</dbReference>
<dbReference type="SUPFAM" id="SSF103190">
    <property type="entry name" value="Sensory domain-like"/>
    <property type="match status" value="1"/>
</dbReference>
<dbReference type="Proteomes" id="UP000290657">
    <property type="component" value="Unassembled WGS sequence"/>
</dbReference>
<evidence type="ECO:0000256" key="3">
    <source>
        <dbReference type="ARBA" id="ARBA00012438"/>
    </source>
</evidence>
<evidence type="ECO:0000256" key="10">
    <source>
        <dbReference type="ARBA" id="ARBA00022840"/>
    </source>
</evidence>
<dbReference type="CDD" id="cd00130">
    <property type="entry name" value="PAS"/>
    <property type="match status" value="2"/>
</dbReference>
<dbReference type="InterPro" id="IPR035965">
    <property type="entry name" value="PAS-like_dom_sf"/>
</dbReference>
<evidence type="ECO:0000259" key="16">
    <source>
        <dbReference type="PROSITE" id="PS50113"/>
    </source>
</evidence>
<sequence length="842" mass="97852">MRVSFYIKIFTAFIIFSLILIGFFGFVFKNFFEMDIQKREVERINKELEYKHDILVETILDINELVITLSHTNPKNYPELFNYSMQSNENIVQMKFLNSQGVELLRYNRMDKKILKVPDSQLQNMIIQGCCKEIRALQVGELWHSSVDILKQNSEVVRPITFVLRFVIKTDKGFVVLILDINELFEKVQQIANTNSYILDQDGNFILHSNPKYNWSKYFSPTKTIFKLFPRETKNILDSDYFVSEHFVSKRVYITYKDYVVLLSTFNKSEIINYFREFEEYFITIFVLGIVVAIILSLLFAEPLAKLNRKTEEVNKDLDMSIKKSHEALNESQNIIDKYVMSIRMDKEGVITDVSNAFCDVSGFSKGELIGHHHKVLVHSDMSNEEYDAIWKPLKKGQSNTLELKALKKDGGYFWTESYMDPIFDSEGEIIGYTVIRNNITDKKVIENLYSDINYQVQQYNAIFENAHSGIGLIDLLGNFKKVNFMFSKLLGYTSSELLNMSCFDIVVPISINFFRKLFVEAQEIGAIANIEKVFLHKDGSEIHLQMSLNLLPDKKHFVLVVNSLQDKRKLQELNQTLELKIQEEVEKSRQKDKIHQEEQIRNIKLTSIGTLAAGITHEINTPLTYIKGNFEMMGYDIEDLPDSEIKTRMLEDSERIKDGLNRIANIVESMREISQSSNESKENVNIYSTIITALTMTYNRSKQISRIYLNDKLFEIDSINKNEFEFMCKVQKQRVEQVWIVIVNNALDELTNVEDYEQRALKIYIEEQKDDVVVRFEDNAGGIKEEMIEKLFDPFVSSKEHSGMGVGLNISKKIIEQQNGEITAYNKNSGAVFEVRLQKCE</sequence>
<name>A0A4Q0XPL5_9BACT</name>
<dbReference type="InterPro" id="IPR005467">
    <property type="entry name" value="His_kinase_dom"/>
</dbReference>
<keyword evidence="8" id="KW-0547">Nucleotide-binding</keyword>
<accession>A0A4Q0XPL5</accession>
<dbReference type="GO" id="GO:0006355">
    <property type="term" value="P:regulation of DNA-templated transcription"/>
    <property type="evidence" value="ECO:0007669"/>
    <property type="project" value="InterPro"/>
</dbReference>
<evidence type="ECO:0000256" key="12">
    <source>
        <dbReference type="ARBA" id="ARBA00023012"/>
    </source>
</evidence>
<dbReference type="PROSITE" id="PS50112">
    <property type="entry name" value="PAS"/>
    <property type="match status" value="2"/>
</dbReference>
<dbReference type="OrthoDB" id="9769169at2"/>
<dbReference type="Gene3D" id="3.30.450.20">
    <property type="entry name" value="PAS domain"/>
    <property type="match status" value="3"/>
</dbReference>
<dbReference type="CDD" id="cd00082">
    <property type="entry name" value="HisKA"/>
    <property type="match status" value="1"/>
</dbReference>
<keyword evidence="12" id="KW-0902">Two-component regulatory system</keyword>
<dbReference type="Pfam" id="PF00512">
    <property type="entry name" value="HisKA"/>
    <property type="match status" value="1"/>
</dbReference>
<evidence type="ECO:0000256" key="5">
    <source>
        <dbReference type="ARBA" id="ARBA00022553"/>
    </source>
</evidence>
<evidence type="ECO:0000256" key="13">
    <source>
        <dbReference type="SAM" id="Phobius"/>
    </source>
</evidence>
<evidence type="ECO:0000256" key="1">
    <source>
        <dbReference type="ARBA" id="ARBA00000085"/>
    </source>
</evidence>
<dbReference type="RefSeq" id="WP_128996103.1">
    <property type="nucleotide sequence ID" value="NZ_PDKN01000004.1"/>
</dbReference>
<dbReference type="SUPFAM" id="SSF55785">
    <property type="entry name" value="PYP-like sensor domain (PAS domain)"/>
    <property type="match status" value="2"/>
</dbReference>
<dbReference type="InterPro" id="IPR013767">
    <property type="entry name" value="PAS_fold"/>
</dbReference>
<dbReference type="PANTHER" id="PTHR43065:SF10">
    <property type="entry name" value="PEROXIDE STRESS-ACTIVATED HISTIDINE KINASE MAK3"/>
    <property type="match status" value="1"/>
</dbReference>
<dbReference type="Gene3D" id="1.10.287.130">
    <property type="match status" value="1"/>
</dbReference>
<keyword evidence="13" id="KW-0472">Membrane</keyword>
<dbReference type="PANTHER" id="PTHR43065">
    <property type="entry name" value="SENSOR HISTIDINE KINASE"/>
    <property type="match status" value="1"/>
</dbReference>
<dbReference type="SMART" id="SM00086">
    <property type="entry name" value="PAC"/>
    <property type="match status" value="2"/>
</dbReference>
<feature type="domain" description="Histidine kinase" evidence="14">
    <location>
        <begin position="615"/>
        <end position="842"/>
    </location>
</feature>
<evidence type="ECO:0000256" key="9">
    <source>
        <dbReference type="ARBA" id="ARBA00022777"/>
    </source>
</evidence>
<evidence type="ECO:0000259" key="15">
    <source>
        <dbReference type="PROSITE" id="PS50112"/>
    </source>
</evidence>
<dbReference type="InterPro" id="IPR004358">
    <property type="entry name" value="Sig_transdc_His_kin-like_C"/>
</dbReference>
<evidence type="ECO:0000313" key="17">
    <source>
        <dbReference type="EMBL" id="RXJ57532.1"/>
    </source>
</evidence>
<reference evidence="17 18" key="1">
    <citation type="submission" date="2017-10" db="EMBL/GenBank/DDBJ databases">
        <title>Genomics of the genus Arcobacter.</title>
        <authorList>
            <person name="Perez-Cataluna A."/>
            <person name="Figueras M.J."/>
        </authorList>
    </citation>
    <scope>NUCLEOTIDE SEQUENCE [LARGE SCALE GENOMIC DNA]</scope>
    <source>
        <strain evidence="17 18">CECT 8987</strain>
    </source>
</reference>
<dbReference type="Gene3D" id="3.30.565.10">
    <property type="entry name" value="Histidine kinase-like ATPase, C-terminal domain"/>
    <property type="match status" value="1"/>
</dbReference>
<dbReference type="SUPFAM" id="SSF55874">
    <property type="entry name" value="ATPase domain of HSP90 chaperone/DNA topoisomerase II/histidine kinase"/>
    <property type="match status" value="1"/>
</dbReference>